<evidence type="ECO:0000313" key="2">
    <source>
        <dbReference type="EMBL" id="RCH89672.1"/>
    </source>
</evidence>
<feature type="compositionally biased region" description="Basic and acidic residues" evidence="1">
    <location>
        <begin position="31"/>
        <end position="46"/>
    </location>
</feature>
<dbReference type="Proteomes" id="UP000253551">
    <property type="component" value="Unassembled WGS sequence"/>
</dbReference>
<accession>A0A367JI79</accession>
<proteinExistence type="predicted"/>
<dbReference type="EMBL" id="PJQM01003291">
    <property type="protein sequence ID" value="RCH89672.1"/>
    <property type="molecule type" value="Genomic_DNA"/>
</dbReference>
<protein>
    <submittedName>
        <fullName evidence="2">Uncharacterized protein</fullName>
    </submittedName>
</protein>
<evidence type="ECO:0000313" key="3">
    <source>
        <dbReference type="Proteomes" id="UP000253551"/>
    </source>
</evidence>
<evidence type="ECO:0000256" key="1">
    <source>
        <dbReference type="SAM" id="MobiDB-lite"/>
    </source>
</evidence>
<feature type="region of interest" description="Disordered" evidence="1">
    <location>
        <begin position="1"/>
        <end position="74"/>
    </location>
</feature>
<dbReference type="AlphaFoldDB" id="A0A367JI79"/>
<gene>
    <name evidence="2" type="ORF">CU098_008855</name>
</gene>
<keyword evidence="3" id="KW-1185">Reference proteome</keyword>
<sequence length="74" mass="8257">MNTENIKEPNLVSEGPETHTPKTESTPLSAKDSKDQLKENLKKTSTEADDFSPLQPPKGSIEDFRATDWDAKKI</sequence>
<organism evidence="2 3">
    <name type="scientific">Rhizopus stolonifer</name>
    <name type="common">Rhizopus nigricans</name>
    <dbReference type="NCBI Taxonomy" id="4846"/>
    <lineage>
        <taxon>Eukaryota</taxon>
        <taxon>Fungi</taxon>
        <taxon>Fungi incertae sedis</taxon>
        <taxon>Mucoromycota</taxon>
        <taxon>Mucoromycotina</taxon>
        <taxon>Mucoromycetes</taxon>
        <taxon>Mucorales</taxon>
        <taxon>Mucorineae</taxon>
        <taxon>Rhizopodaceae</taxon>
        <taxon>Rhizopus</taxon>
    </lineage>
</organism>
<feature type="compositionally biased region" description="Basic and acidic residues" evidence="1">
    <location>
        <begin position="60"/>
        <end position="74"/>
    </location>
</feature>
<reference evidence="2 3" key="1">
    <citation type="journal article" date="2018" name="G3 (Bethesda)">
        <title>Phylogenetic and Phylogenomic Definition of Rhizopus Species.</title>
        <authorList>
            <person name="Gryganskyi A.P."/>
            <person name="Golan J."/>
            <person name="Dolatabadi S."/>
            <person name="Mondo S."/>
            <person name="Robb S."/>
            <person name="Idnurm A."/>
            <person name="Muszewska A."/>
            <person name="Steczkiewicz K."/>
            <person name="Masonjones S."/>
            <person name="Liao H.L."/>
            <person name="Gajdeczka M.T."/>
            <person name="Anike F."/>
            <person name="Vuek A."/>
            <person name="Anishchenko I.M."/>
            <person name="Voigt K."/>
            <person name="de Hoog G.S."/>
            <person name="Smith M.E."/>
            <person name="Heitman J."/>
            <person name="Vilgalys R."/>
            <person name="Stajich J.E."/>
        </authorList>
    </citation>
    <scope>NUCLEOTIDE SEQUENCE [LARGE SCALE GENOMIC DNA]</scope>
    <source>
        <strain evidence="2 3">LSU 92-RS-03</strain>
    </source>
</reference>
<comment type="caution">
    <text evidence="2">The sequence shown here is derived from an EMBL/GenBank/DDBJ whole genome shotgun (WGS) entry which is preliminary data.</text>
</comment>
<name>A0A367JI79_RHIST</name>
<dbReference type="OrthoDB" id="2213473at2759"/>